<dbReference type="Gene3D" id="1.10.10.60">
    <property type="entry name" value="Homeodomain-like"/>
    <property type="match status" value="2"/>
</dbReference>
<dbReference type="InterPro" id="IPR020449">
    <property type="entry name" value="Tscrpt_reg_AraC-type_HTH"/>
</dbReference>
<dbReference type="Pfam" id="PF02311">
    <property type="entry name" value="AraC_binding"/>
    <property type="match status" value="1"/>
</dbReference>
<keyword evidence="3" id="KW-0804">Transcription</keyword>
<evidence type="ECO:0000256" key="4">
    <source>
        <dbReference type="SAM" id="MobiDB-lite"/>
    </source>
</evidence>
<dbReference type="SUPFAM" id="SSF46689">
    <property type="entry name" value="Homeodomain-like"/>
    <property type="match status" value="1"/>
</dbReference>
<dbReference type="InterPro" id="IPR018060">
    <property type="entry name" value="HTH_AraC"/>
</dbReference>
<organism evidence="6 7">
    <name type="scientific">Candidatus Fusicatenibacter merdavium</name>
    <dbReference type="NCBI Taxonomy" id="2838600"/>
    <lineage>
        <taxon>Bacteria</taxon>
        <taxon>Bacillati</taxon>
        <taxon>Bacillota</taxon>
        <taxon>Clostridia</taxon>
        <taxon>Lachnospirales</taxon>
        <taxon>Lachnospiraceae</taxon>
        <taxon>Fusicatenibacter</taxon>
    </lineage>
</organism>
<evidence type="ECO:0000313" key="6">
    <source>
        <dbReference type="EMBL" id="HIX76881.1"/>
    </source>
</evidence>
<evidence type="ECO:0000256" key="1">
    <source>
        <dbReference type="ARBA" id="ARBA00023015"/>
    </source>
</evidence>
<dbReference type="GO" id="GO:0043565">
    <property type="term" value="F:sequence-specific DNA binding"/>
    <property type="evidence" value="ECO:0007669"/>
    <property type="project" value="InterPro"/>
</dbReference>
<dbReference type="InterPro" id="IPR003313">
    <property type="entry name" value="AraC-bd"/>
</dbReference>
<dbReference type="Pfam" id="PF12833">
    <property type="entry name" value="HTH_18"/>
    <property type="match status" value="1"/>
</dbReference>
<reference evidence="6" key="2">
    <citation type="submission" date="2021-04" db="EMBL/GenBank/DDBJ databases">
        <authorList>
            <person name="Gilroy R."/>
        </authorList>
    </citation>
    <scope>NUCLEOTIDE SEQUENCE</scope>
    <source>
        <strain evidence="6">CHK183-1962</strain>
    </source>
</reference>
<proteinExistence type="predicted"/>
<reference evidence="6" key="1">
    <citation type="journal article" date="2021" name="PeerJ">
        <title>Extensive microbial diversity within the chicken gut microbiome revealed by metagenomics and culture.</title>
        <authorList>
            <person name="Gilroy R."/>
            <person name="Ravi A."/>
            <person name="Getino M."/>
            <person name="Pursley I."/>
            <person name="Horton D.L."/>
            <person name="Alikhan N.F."/>
            <person name="Baker D."/>
            <person name="Gharbi K."/>
            <person name="Hall N."/>
            <person name="Watson M."/>
            <person name="Adriaenssens E.M."/>
            <person name="Foster-Nyarko E."/>
            <person name="Jarju S."/>
            <person name="Secka A."/>
            <person name="Antonio M."/>
            <person name="Oren A."/>
            <person name="Chaudhuri R.R."/>
            <person name="La Ragione R."/>
            <person name="Hildebrand F."/>
            <person name="Pallen M.J."/>
        </authorList>
    </citation>
    <scope>NUCLEOTIDE SEQUENCE</scope>
    <source>
        <strain evidence="6">CHK183-1962</strain>
    </source>
</reference>
<evidence type="ECO:0000259" key="5">
    <source>
        <dbReference type="PROSITE" id="PS01124"/>
    </source>
</evidence>
<dbReference type="PRINTS" id="PR00032">
    <property type="entry name" value="HTHARAC"/>
</dbReference>
<name>A0A9D1XD05_9FIRM</name>
<gene>
    <name evidence="6" type="ORF">H9734_04700</name>
</gene>
<dbReference type="Proteomes" id="UP000886890">
    <property type="component" value="Unassembled WGS sequence"/>
</dbReference>
<dbReference type="EMBL" id="DXEK01000076">
    <property type="protein sequence ID" value="HIX76881.1"/>
    <property type="molecule type" value="Genomic_DNA"/>
</dbReference>
<dbReference type="PROSITE" id="PS01124">
    <property type="entry name" value="HTH_ARAC_FAMILY_2"/>
    <property type="match status" value="1"/>
</dbReference>
<feature type="domain" description="HTH araC/xylS-type" evidence="5">
    <location>
        <begin position="194"/>
        <end position="292"/>
    </location>
</feature>
<dbReference type="InterPro" id="IPR009057">
    <property type="entry name" value="Homeodomain-like_sf"/>
</dbReference>
<evidence type="ECO:0000313" key="7">
    <source>
        <dbReference type="Proteomes" id="UP000886890"/>
    </source>
</evidence>
<dbReference type="InterPro" id="IPR011051">
    <property type="entry name" value="RmlC_Cupin_sf"/>
</dbReference>
<evidence type="ECO:0000256" key="2">
    <source>
        <dbReference type="ARBA" id="ARBA00023125"/>
    </source>
</evidence>
<dbReference type="GO" id="GO:0003700">
    <property type="term" value="F:DNA-binding transcription factor activity"/>
    <property type="evidence" value="ECO:0007669"/>
    <property type="project" value="InterPro"/>
</dbReference>
<accession>A0A9D1XD05</accession>
<feature type="region of interest" description="Disordered" evidence="4">
    <location>
        <begin position="289"/>
        <end position="310"/>
    </location>
</feature>
<dbReference type="PANTHER" id="PTHR43280">
    <property type="entry name" value="ARAC-FAMILY TRANSCRIPTIONAL REGULATOR"/>
    <property type="match status" value="1"/>
</dbReference>
<sequence length="310" mass="35665">MIQTTIMKGDSEVVRYDCPGIPLYIRTAQLSSYPERRALCHWHDDLEWIHILEGSMNYYINGHRITLKTGDSLMVTPRQIHYGYAVRRQEDCRFICILLHPDLITQNRLLFQKYLQPLLENCPADHLHFPADIPGGSDTGQVLKTAAVIHRTQAPGWELDVIGMLISLFARSLPLLTPEEQFSAEENGELTAQRKMVSYIYHHYPEKLSLDDIAAAGNVCRSKCCAIFRRYMQQTPVSFLNAYRLQISSDLLRRSSDSITEIALSCGFRHMSYFSELFCKTYECTPRQYRTNPENTAEPPKRQSHSNGSR</sequence>
<dbReference type="SMART" id="SM00342">
    <property type="entry name" value="HTH_ARAC"/>
    <property type="match status" value="1"/>
</dbReference>
<keyword evidence="2" id="KW-0238">DNA-binding</keyword>
<dbReference type="InterPro" id="IPR014710">
    <property type="entry name" value="RmlC-like_jellyroll"/>
</dbReference>
<keyword evidence="1" id="KW-0805">Transcription regulation</keyword>
<comment type="caution">
    <text evidence="6">The sequence shown here is derived from an EMBL/GenBank/DDBJ whole genome shotgun (WGS) entry which is preliminary data.</text>
</comment>
<protein>
    <submittedName>
        <fullName evidence="6">AraC family transcriptional regulator</fullName>
    </submittedName>
</protein>
<dbReference type="AlphaFoldDB" id="A0A9D1XD05"/>
<dbReference type="PANTHER" id="PTHR43280:SF28">
    <property type="entry name" value="HTH-TYPE TRANSCRIPTIONAL ACTIVATOR RHAS"/>
    <property type="match status" value="1"/>
</dbReference>
<dbReference type="Gene3D" id="2.60.120.10">
    <property type="entry name" value="Jelly Rolls"/>
    <property type="match status" value="1"/>
</dbReference>
<evidence type="ECO:0000256" key="3">
    <source>
        <dbReference type="ARBA" id="ARBA00023163"/>
    </source>
</evidence>
<dbReference type="SUPFAM" id="SSF51182">
    <property type="entry name" value="RmlC-like cupins"/>
    <property type="match status" value="1"/>
</dbReference>